<reference evidence="2 3" key="1">
    <citation type="journal article" date="2016" name="G3 (Bethesda)">
        <title>First Draft Assembly and Annotation of the Genome of a California Endemic Oak Quercus lobata Nee (Fagaceae).</title>
        <authorList>
            <person name="Sork V.L."/>
            <person name="Fitz-Gibbon S.T."/>
            <person name="Puiu D."/>
            <person name="Crepeau M."/>
            <person name="Gugger P.F."/>
            <person name="Sherman R."/>
            <person name="Stevens K."/>
            <person name="Langley C.H."/>
            <person name="Pellegrini M."/>
            <person name="Salzberg S.L."/>
        </authorList>
    </citation>
    <scope>NUCLEOTIDE SEQUENCE [LARGE SCALE GENOMIC DNA]</scope>
    <source>
        <strain evidence="2 3">cv. SW786</strain>
    </source>
</reference>
<keyword evidence="3" id="KW-1185">Reference proteome</keyword>
<proteinExistence type="predicted"/>
<keyword evidence="1" id="KW-0472">Membrane</keyword>
<accession>A0A7N2LS83</accession>
<organism evidence="2 3">
    <name type="scientific">Quercus lobata</name>
    <name type="common">Valley oak</name>
    <dbReference type="NCBI Taxonomy" id="97700"/>
    <lineage>
        <taxon>Eukaryota</taxon>
        <taxon>Viridiplantae</taxon>
        <taxon>Streptophyta</taxon>
        <taxon>Embryophyta</taxon>
        <taxon>Tracheophyta</taxon>
        <taxon>Spermatophyta</taxon>
        <taxon>Magnoliopsida</taxon>
        <taxon>eudicotyledons</taxon>
        <taxon>Gunneridae</taxon>
        <taxon>Pentapetalae</taxon>
        <taxon>rosids</taxon>
        <taxon>fabids</taxon>
        <taxon>Fagales</taxon>
        <taxon>Fagaceae</taxon>
        <taxon>Quercus</taxon>
    </lineage>
</organism>
<evidence type="ECO:0000256" key="1">
    <source>
        <dbReference type="SAM" id="Phobius"/>
    </source>
</evidence>
<sequence>MYILSLLGNPNLCSPTLKPLHPCSKPKQPLSYVVLAMLVVWVVILLVSLVLWFYKTKFLAFGNKTQKKWKGIAFHRMGQDSVRKTFLHIKEKKI</sequence>
<dbReference type="EnsemblPlants" id="QL05p060790:mrna">
    <property type="protein sequence ID" value="QL05p060790:mrna:CDS:3"/>
    <property type="gene ID" value="QL05p060790"/>
</dbReference>
<evidence type="ECO:0000313" key="3">
    <source>
        <dbReference type="Proteomes" id="UP000594261"/>
    </source>
</evidence>
<dbReference type="EMBL" id="LRBV02000005">
    <property type="status" value="NOT_ANNOTATED_CDS"/>
    <property type="molecule type" value="Genomic_DNA"/>
</dbReference>
<feature type="transmembrane region" description="Helical" evidence="1">
    <location>
        <begin position="30"/>
        <end position="54"/>
    </location>
</feature>
<dbReference type="Gramene" id="QL05p060790:mrna">
    <property type="protein sequence ID" value="QL05p060790:mrna:CDS:3"/>
    <property type="gene ID" value="QL05p060790"/>
</dbReference>
<reference evidence="2" key="2">
    <citation type="submission" date="2021-01" db="UniProtKB">
        <authorList>
            <consortium name="EnsemblPlants"/>
        </authorList>
    </citation>
    <scope>IDENTIFICATION</scope>
</reference>
<name>A0A7N2LS83_QUELO</name>
<dbReference type="AlphaFoldDB" id="A0A7N2LS83"/>
<keyword evidence="1" id="KW-1133">Transmembrane helix</keyword>
<dbReference type="Proteomes" id="UP000594261">
    <property type="component" value="Chromosome 5"/>
</dbReference>
<dbReference type="InParanoid" id="A0A7N2LS83"/>
<keyword evidence="1" id="KW-0812">Transmembrane</keyword>
<evidence type="ECO:0000313" key="2">
    <source>
        <dbReference type="EnsemblPlants" id="QL05p060790:mrna:CDS:3"/>
    </source>
</evidence>
<protein>
    <submittedName>
        <fullName evidence="2">Uncharacterized protein</fullName>
    </submittedName>
</protein>